<keyword evidence="2" id="KW-1185">Reference proteome</keyword>
<evidence type="ECO:0000313" key="2">
    <source>
        <dbReference type="Proteomes" id="UP000284706"/>
    </source>
</evidence>
<gene>
    <name evidence="1" type="ORF">CVT26_009782</name>
</gene>
<evidence type="ECO:0000313" key="1">
    <source>
        <dbReference type="EMBL" id="PPR02891.1"/>
    </source>
</evidence>
<dbReference type="Proteomes" id="UP000284706">
    <property type="component" value="Unassembled WGS sequence"/>
</dbReference>
<name>A0A409YIN4_9AGAR</name>
<reference evidence="1 2" key="1">
    <citation type="journal article" date="2018" name="Evol. Lett.">
        <title>Horizontal gene cluster transfer increased hallucinogenic mushroom diversity.</title>
        <authorList>
            <person name="Reynolds H.T."/>
            <person name="Vijayakumar V."/>
            <person name="Gluck-Thaler E."/>
            <person name="Korotkin H.B."/>
            <person name="Matheny P.B."/>
            <person name="Slot J.C."/>
        </authorList>
    </citation>
    <scope>NUCLEOTIDE SEQUENCE [LARGE SCALE GENOMIC DNA]</scope>
    <source>
        <strain evidence="1 2">SRW20</strain>
    </source>
</reference>
<accession>A0A409YIN4</accession>
<feature type="non-terminal residue" evidence="1">
    <location>
        <position position="71"/>
    </location>
</feature>
<sequence length="71" mass="8240">MASYSAQMLDYECIQKLCNPLHGTHEYLIELSLHFLWDIEDLTLPTIDFGQMFPNVGTFTMYMILTGFLSE</sequence>
<dbReference type="AlphaFoldDB" id="A0A409YIN4"/>
<protein>
    <submittedName>
        <fullName evidence="1">Uncharacterized protein</fullName>
    </submittedName>
</protein>
<comment type="caution">
    <text evidence="1">The sequence shown here is derived from an EMBL/GenBank/DDBJ whole genome shotgun (WGS) entry which is preliminary data.</text>
</comment>
<organism evidence="1 2">
    <name type="scientific">Gymnopilus dilepis</name>
    <dbReference type="NCBI Taxonomy" id="231916"/>
    <lineage>
        <taxon>Eukaryota</taxon>
        <taxon>Fungi</taxon>
        <taxon>Dikarya</taxon>
        <taxon>Basidiomycota</taxon>
        <taxon>Agaricomycotina</taxon>
        <taxon>Agaricomycetes</taxon>
        <taxon>Agaricomycetidae</taxon>
        <taxon>Agaricales</taxon>
        <taxon>Agaricineae</taxon>
        <taxon>Hymenogastraceae</taxon>
        <taxon>Gymnopilus</taxon>
    </lineage>
</organism>
<dbReference type="InParanoid" id="A0A409YIN4"/>
<dbReference type="EMBL" id="NHYE01000807">
    <property type="protein sequence ID" value="PPR02891.1"/>
    <property type="molecule type" value="Genomic_DNA"/>
</dbReference>
<proteinExistence type="predicted"/>